<evidence type="ECO:0000313" key="1">
    <source>
        <dbReference type="EMBL" id="EGY28713.1"/>
    </source>
</evidence>
<dbReference type="Gene3D" id="1.10.260.40">
    <property type="entry name" value="lambda repressor-like DNA-binding domains"/>
    <property type="match status" value="1"/>
</dbReference>
<gene>
    <name evidence="1" type="ORF">Rin_00013510</name>
</gene>
<organism evidence="1 2">
    <name type="scientific">Candidatus Regiella insecticola 5.15</name>
    <dbReference type="NCBI Taxonomy" id="1005043"/>
    <lineage>
        <taxon>Bacteria</taxon>
        <taxon>Pseudomonadati</taxon>
        <taxon>Pseudomonadota</taxon>
        <taxon>Gammaproteobacteria</taxon>
        <taxon>Enterobacterales</taxon>
        <taxon>Enterobacteriaceae</taxon>
        <taxon>aphid secondary symbionts</taxon>
        <taxon>Candidatus Regiella</taxon>
    </lineage>
</organism>
<dbReference type="SUPFAM" id="SSF47413">
    <property type="entry name" value="lambda repressor-like DNA-binding domains"/>
    <property type="match status" value="1"/>
</dbReference>
<dbReference type="InterPro" id="IPR010982">
    <property type="entry name" value="Lambda_DNA-bd_dom_sf"/>
</dbReference>
<name>G2GZX1_9ENTR</name>
<sequence length="88" mass="10106">MKLKEYLDSLKPGGHKAFARKLKVSSSFLSQMASGTSSISPARCVEIEQITEGAVTRQDLRRDWTSIWPELKKIKSEDFIFILYPLWD</sequence>
<evidence type="ECO:0000313" key="2">
    <source>
        <dbReference type="Proteomes" id="UP000004116"/>
    </source>
</evidence>
<protein>
    <submittedName>
        <fullName evidence="1">Prophage-related protein</fullName>
    </submittedName>
</protein>
<dbReference type="GO" id="GO:0003677">
    <property type="term" value="F:DNA binding"/>
    <property type="evidence" value="ECO:0007669"/>
    <property type="project" value="InterPro"/>
</dbReference>
<dbReference type="AlphaFoldDB" id="G2GZX1"/>
<comment type="caution">
    <text evidence="1">The sequence shown here is derived from an EMBL/GenBank/DDBJ whole genome shotgun (WGS) entry which is preliminary data.</text>
</comment>
<dbReference type="OrthoDB" id="6446140at2"/>
<dbReference type="InterPro" id="IPR031856">
    <property type="entry name" value="YdaS_toxin-like"/>
</dbReference>
<keyword evidence="2" id="KW-1185">Reference proteome</keyword>
<dbReference type="EMBL" id="AGCA01000328">
    <property type="protein sequence ID" value="EGY28713.1"/>
    <property type="molecule type" value="Genomic_DNA"/>
</dbReference>
<proteinExistence type="predicted"/>
<accession>G2GZX1</accession>
<dbReference type="Pfam" id="PF15943">
    <property type="entry name" value="YdaS_toxin"/>
    <property type="match status" value="1"/>
</dbReference>
<reference evidence="1 2" key="1">
    <citation type="journal article" date="2012" name="Genome Res.">
        <title>Genomic basis of endosymbiont-conferred protection against an insect parasitoid.</title>
        <authorList>
            <person name="Hansen A.K."/>
            <person name="Vorburger C."/>
            <person name="Moran N.A."/>
        </authorList>
    </citation>
    <scope>NUCLEOTIDE SEQUENCE [LARGE SCALE GENOMIC DNA]</scope>
    <source>
        <strain evidence="2">R5.15</strain>
    </source>
</reference>
<dbReference type="Proteomes" id="UP000004116">
    <property type="component" value="Unassembled WGS sequence"/>
</dbReference>
<dbReference type="RefSeq" id="WP_006707006.1">
    <property type="nucleotide sequence ID" value="NZ_AGCA01000328.1"/>
</dbReference>